<dbReference type="Gene3D" id="3.30.530.20">
    <property type="match status" value="1"/>
</dbReference>
<gene>
    <name evidence="1" type="ORF">METZ01_LOCUS152666</name>
</gene>
<accession>A0A382AFB8</accession>
<dbReference type="EMBL" id="UINC01025012">
    <property type="protein sequence ID" value="SVA99812.1"/>
    <property type="molecule type" value="Genomic_DNA"/>
</dbReference>
<dbReference type="AlphaFoldDB" id="A0A382AFB8"/>
<evidence type="ECO:0000313" key="1">
    <source>
        <dbReference type="EMBL" id="SVA99812.1"/>
    </source>
</evidence>
<dbReference type="InterPro" id="IPR023393">
    <property type="entry name" value="START-like_dom_sf"/>
</dbReference>
<proteinExistence type="predicted"/>
<sequence>MFWKYALHEMKYYELTWTQFADKPLDMVFPYFSNPKNLEEITPPTLCFTILTPSPIVMDRGSLIDYYIRILNRLMNFIWIKRDLDNIFAYRRDIIEKKFQEEDHPKSDSKIQQKEAA</sequence>
<protein>
    <submittedName>
        <fullName evidence="1">Uncharacterized protein</fullName>
    </submittedName>
</protein>
<organism evidence="1">
    <name type="scientific">marine metagenome</name>
    <dbReference type="NCBI Taxonomy" id="408172"/>
    <lineage>
        <taxon>unclassified sequences</taxon>
        <taxon>metagenomes</taxon>
        <taxon>ecological metagenomes</taxon>
    </lineage>
</organism>
<reference evidence="1" key="1">
    <citation type="submission" date="2018-05" db="EMBL/GenBank/DDBJ databases">
        <authorList>
            <person name="Lanie J.A."/>
            <person name="Ng W.-L."/>
            <person name="Kazmierczak K.M."/>
            <person name="Andrzejewski T.M."/>
            <person name="Davidsen T.M."/>
            <person name="Wayne K.J."/>
            <person name="Tettelin H."/>
            <person name="Glass J.I."/>
            <person name="Rusch D."/>
            <person name="Podicherti R."/>
            <person name="Tsui H.-C.T."/>
            <person name="Winkler M.E."/>
        </authorList>
    </citation>
    <scope>NUCLEOTIDE SEQUENCE</scope>
</reference>
<name>A0A382AFB8_9ZZZZ</name>